<feature type="transmembrane region" description="Helical" evidence="6">
    <location>
        <begin position="314"/>
        <end position="337"/>
    </location>
</feature>
<dbReference type="PRINTS" id="PR00783">
    <property type="entry name" value="MINTRINSICP"/>
</dbReference>
<evidence type="ECO:0000313" key="7">
    <source>
        <dbReference type="EMBL" id="KYQ90629.1"/>
    </source>
</evidence>
<dbReference type="GO" id="GO:0005886">
    <property type="term" value="C:plasma membrane"/>
    <property type="evidence" value="ECO:0007669"/>
    <property type="project" value="TreeGrafter"/>
</dbReference>
<proteinExistence type="inferred from homology"/>
<dbReference type="SUPFAM" id="SSF81338">
    <property type="entry name" value="Aquaporin-like"/>
    <property type="match status" value="1"/>
</dbReference>
<dbReference type="OrthoDB" id="18905at2759"/>
<feature type="transmembrane region" description="Helical" evidence="6">
    <location>
        <begin position="357"/>
        <end position="381"/>
    </location>
</feature>
<dbReference type="PANTHER" id="PTHR19139">
    <property type="entry name" value="AQUAPORIN TRANSPORTER"/>
    <property type="match status" value="1"/>
</dbReference>
<comment type="caution">
    <text evidence="7">The sequence shown here is derived from an EMBL/GenBank/DDBJ whole genome shotgun (WGS) entry which is preliminary data.</text>
</comment>
<gene>
    <name evidence="7" type="ORF">DLAC_09258</name>
</gene>
<evidence type="ECO:0008006" key="9">
    <source>
        <dbReference type="Google" id="ProtNLM"/>
    </source>
</evidence>
<accession>A0A151Z9L7</accession>
<feature type="transmembrane region" description="Helical" evidence="6">
    <location>
        <begin position="152"/>
        <end position="173"/>
    </location>
</feature>
<dbReference type="Pfam" id="PF00230">
    <property type="entry name" value="MIP"/>
    <property type="match status" value="1"/>
</dbReference>
<keyword evidence="8" id="KW-1185">Reference proteome</keyword>
<dbReference type="InterPro" id="IPR023271">
    <property type="entry name" value="Aquaporin-like"/>
</dbReference>
<dbReference type="InterPro" id="IPR034294">
    <property type="entry name" value="Aquaporin_transptr"/>
</dbReference>
<keyword evidence="4 6" id="KW-0472">Membrane</keyword>
<keyword evidence="3 6" id="KW-1133">Transmembrane helix</keyword>
<reference evidence="7 8" key="1">
    <citation type="submission" date="2015-12" db="EMBL/GenBank/DDBJ databases">
        <title>Dictyostelia acquired genes for synthesis and detection of signals that induce cell-type specialization by lateral gene transfer from prokaryotes.</title>
        <authorList>
            <person name="Gloeckner G."/>
            <person name="Schaap P."/>
        </authorList>
    </citation>
    <scope>NUCLEOTIDE SEQUENCE [LARGE SCALE GENOMIC DNA]</scope>
    <source>
        <strain evidence="7 8">TK</strain>
    </source>
</reference>
<sequence length="442" mass="48638">MDSNNNNETEHNQDVIEIEETNTNSNNNNAIESTSNYRRLEGLIAKKMSQPVPKASAFQGGLIRYSSPMVARRRIKRIKEIQIEGEQEDLTETETDIEELTLPTTKTTENIPTGTPSTGTNEIDITFRDKWNHFVGWNENFRSIWMASLMEFIGCAVFVFFSVAIVVSTVNYFDIDPQVTGTAGNYKIFVMIGILHIVLLFLMIMSTAPASGAHLNSTITLATVVAGYTSLIRGLMYIIAQLSGSIVGAAIMRGVISYENAKKTNLGMCQFGGDVTSSGALGLEYMFGLFNLIVAFGTALDPRQRSVLGPMTGALFVSISVGMSIIAGGGIASSYLFGFNISRCFAPCVVMTDFSKFWPYVVGPLLAVFSVGIWVTTYPAYQYFGNFASIEDRNNLVKCKQLEIEKSSNKRRNNIRSPIASPNNINVPIQMNKLNLTTPTNK</sequence>
<feature type="transmembrane region" description="Helical" evidence="6">
    <location>
        <begin position="285"/>
        <end position="302"/>
    </location>
</feature>
<dbReference type="STRING" id="361077.A0A151Z9L7"/>
<dbReference type="FunCoup" id="A0A151Z9L7">
    <property type="interactions" value="15"/>
</dbReference>
<comment type="subcellular location">
    <subcellularLocation>
        <location evidence="1">Membrane</location>
        <topology evidence="1">Multi-pass membrane protein</topology>
    </subcellularLocation>
</comment>
<evidence type="ECO:0000256" key="4">
    <source>
        <dbReference type="ARBA" id="ARBA00023136"/>
    </source>
</evidence>
<organism evidence="7 8">
    <name type="scientific">Tieghemostelium lacteum</name>
    <name type="common">Slime mold</name>
    <name type="synonym">Dictyostelium lacteum</name>
    <dbReference type="NCBI Taxonomy" id="361077"/>
    <lineage>
        <taxon>Eukaryota</taxon>
        <taxon>Amoebozoa</taxon>
        <taxon>Evosea</taxon>
        <taxon>Eumycetozoa</taxon>
        <taxon>Dictyostelia</taxon>
        <taxon>Dictyosteliales</taxon>
        <taxon>Raperosteliaceae</taxon>
        <taxon>Tieghemostelium</taxon>
    </lineage>
</organism>
<feature type="transmembrane region" description="Helical" evidence="6">
    <location>
        <begin position="185"/>
        <end position="206"/>
    </location>
</feature>
<keyword evidence="2 5" id="KW-0812">Transmembrane</keyword>
<name>A0A151Z9L7_TIELA</name>
<evidence type="ECO:0000256" key="5">
    <source>
        <dbReference type="RuleBase" id="RU000477"/>
    </source>
</evidence>
<dbReference type="Gene3D" id="1.20.1080.10">
    <property type="entry name" value="Glycerol uptake facilitator protein"/>
    <property type="match status" value="1"/>
</dbReference>
<protein>
    <recommendedName>
        <fullName evidence="9">Aquaporin-like protein</fullName>
    </recommendedName>
</protein>
<comment type="similarity">
    <text evidence="5">Belongs to the MIP/aquaporin (TC 1.A.8) family.</text>
</comment>
<dbReference type="AlphaFoldDB" id="A0A151Z9L7"/>
<keyword evidence="5" id="KW-0813">Transport</keyword>
<evidence type="ECO:0000256" key="3">
    <source>
        <dbReference type="ARBA" id="ARBA00022989"/>
    </source>
</evidence>
<evidence type="ECO:0000256" key="2">
    <source>
        <dbReference type="ARBA" id="ARBA00022692"/>
    </source>
</evidence>
<dbReference type="InParanoid" id="A0A151Z9L7"/>
<dbReference type="GO" id="GO:0015250">
    <property type="term" value="F:water channel activity"/>
    <property type="evidence" value="ECO:0007669"/>
    <property type="project" value="TreeGrafter"/>
</dbReference>
<dbReference type="EMBL" id="LODT01000037">
    <property type="protein sequence ID" value="KYQ90629.1"/>
    <property type="molecule type" value="Genomic_DNA"/>
</dbReference>
<evidence type="ECO:0000313" key="8">
    <source>
        <dbReference type="Proteomes" id="UP000076078"/>
    </source>
</evidence>
<dbReference type="InterPro" id="IPR000425">
    <property type="entry name" value="MIP"/>
</dbReference>
<evidence type="ECO:0000256" key="1">
    <source>
        <dbReference type="ARBA" id="ARBA00004141"/>
    </source>
</evidence>
<evidence type="ECO:0000256" key="6">
    <source>
        <dbReference type="SAM" id="Phobius"/>
    </source>
</evidence>
<dbReference type="PANTHER" id="PTHR19139:SF290">
    <property type="entry name" value="AQUAPORIN"/>
    <property type="match status" value="1"/>
</dbReference>
<dbReference type="Proteomes" id="UP000076078">
    <property type="component" value="Unassembled WGS sequence"/>
</dbReference>